<reference evidence="2" key="1">
    <citation type="submission" date="2020-11" db="EMBL/GenBank/DDBJ databases">
        <title>Sequencing the genomes of 1000 actinobacteria strains.</title>
        <authorList>
            <person name="Klenk H.-P."/>
        </authorList>
    </citation>
    <scope>NUCLEOTIDE SEQUENCE</scope>
    <source>
        <strain evidence="2">DSM 26152</strain>
    </source>
</reference>
<evidence type="ECO:0000313" key="3">
    <source>
        <dbReference type="Proteomes" id="UP000625033"/>
    </source>
</evidence>
<evidence type="ECO:0000256" key="1">
    <source>
        <dbReference type="SAM" id="Phobius"/>
    </source>
</evidence>
<dbReference type="Proteomes" id="UP000625033">
    <property type="component" value="Unassembled WGS sequence"/>
</dbReference>
<dbReference type="AlphaFoldDB" id="A0A931D9R6"/>
<feature type="transmembrane region" description="Helical" evidence="1">
    <location>
        <begin position="36"/>
        <end position="69"/>
    </location>
</feature>
<keyword evidence="3" id="KW-1185">Reference proteome</keyword>
<proteinExistence type="predicted"/>
<dbReference type="RefSeq" id="WP_331271496.1">
    <property type="nucleotide sequence ID" value="NZ_JADOTZ010000001.1"/>
</dbReference>
<protein>
    <recommendedName>
        <fullName evidence="4">DUF4956 domain-containing protein</fullName>
    </recommendedName>
</protein>
<dbReference type="InterPro" id="IPR032531">
    <property type="entry name" value="DUF4956"/>
</dbReference>
<sequence>MNLLLAAGVNLLAILLLTFGLYLRRHRRRDLAVSYMGINIGVFGVAATLSGSSIGLGVGMGLFGVLSIIRLRSNELEQHEIAYYFSALAIGLIAGLNQTPLWLTIALVGLILTVMAVADHARVLPTYRQQSVILDRAIADEAELHARLEALLGGRVHSAVTQQLDLINDKTVVNVRFSVPERSLTTANHEVLPAERSHA</sequence>
<keyword evidence="1" id="KW-0472">Membrane</keyword>
<dbReference type="EMBL" id="JADOTZ010000001">
    <property type="protein sequence ID" value="MBG6084954.1"/>
    <property type="molecule type" value="Genomic_DNA"/>
</dbReference>
<comment type="caution">
    <text evidence="2">The sequence shown here is derived from an EMBL/GenBank/DDBJ whole genome shotgun (WGS) entry which is preliminary data.</text>
</comment>
<organism evidence="2 3">
    <name type="scientific">Zhihengliuella flava</name>
    <dbReference type="NCBI Taxonomy" id="1285193"/>
    <lineage>
        <taxon>Bacteria</taxon>
        <taxon>Bacillati</taxon>
        <taxon>Actinomycetota</taxon>
        <taxon>Actinomycetes</taxon>
        <taxon>Micrococcales</taxon>
        <taxon>Micrococcaceae</taxon>
        <taxon>Zhihengliuella</taxon>
    </lineage>
</organism>
<keyword evidence="1" id="KW-0812">Transmembrane</keyword>
<evidence type="ECO:0000313" key="2">
    <source>
        <dbReference type="EMBL" id="MBG6084954.1"/>
    </source>
</evidence>
<name>A0A931D9R6_9MICC</name>
<gene>
    <name evidence="2" type="ORF">IW252_001721</name>
</gene>
<accession>A0A931D9R6</accession>
<evidence type="ECO:0008006" key="4">
    <source>
        <dbReference type="Google" id="ProtNLM"/>
    </source>
</evidence>
<feature type="transmembrane region" description="Helical" evidence="1">
    <location>
        <begin position="102"/>
        <end position="121"/>
    </location>
</feature>
<keyword evidence="1" id="KW-1133">Transmembrane helix</keyword>
<dbReference type="Pfam" id="PF16316">
    <property type="entry name" value="DUF4956"/>
    <property type="match status" value="1"/>
</dbReference>